<reference evidence="3 4" key="1">
    <citation type="submission" date="2015-09" db="EMBL/GenBank/DDBJ databases">
        <authorList>
            <consortium name="Pathogen Informatics"/>
        </authorList>
    </citation>
    <scope>NUCLEOTIDE SEQUENCE [LARGE SCALE GENOMIC DNA]</scope>
    <source>
        <strain evidence="3 4">2789STDY5834856</strain>
    </source>
</reference>
<gene>
    <name evidence="3" type="ORF">ERS852471_03325</name>
</gene>
<dbReference type="PIRSF" id="PIRSF027386">
    <property type="entry name" value="UCP027386_ABC_sbc_TM0202"/>
    <property type="match status" value="1"/>
</dbReference>
<dbReference type="InterPro" id="IPR027024">
    <property type="entry name" value="UCP027386_ABC_sbc_TM0202"/>
</dbReference>
<accession>A0A174M3N9</accession>
<feature type="signal peptide" evidence="1">
    <location>
        <begin position="1"/>
        <end position="22"/>
    </location>
</feature>
<evidence type="ECO:0000313" key="4">
    <source>
        <dbReference type="Proteomes" id="UP000095594"/>
    </source>
</evidence>
<dbReference type="RefSeq" id="WP_055268512.1">
    <property type="nucleotide sequence ID" value="NZ_CABIXQ010000046.1"/>
</dbReference>
<dbReference type="EMBL" id="CYZX01000046">
    <property type="protein sequence ID" value="CUP28399.1"/>
    <property type="molecule type" value="Genomic_DNA"/>
</dbReference>
<organism evidence="3 4">
    <name type="scientific">Clostridium disporicum</name>
    <dbReference type="NCBI Taxonomy" id="84024"/>
    <lineage>
        <taxon>Bacteria</taxon>
        <taxon>Bacillati</taxon>
        <taxon>Bacillota</taxon>
        <taxon>Clostridia</taxon>
        <taxon>Eubacteriales</taxon>
        <taxon>Clostridiaceae</taxon>
        <taxon>Clostridium</taxon>
    </lineage>
</organism>
<dbReference type="PROSITE" id="PS51257">
    <property type="entry name" value="PROKAR_LIPOPROTEIN"/>
    <property type="match status" value="1"/>
</dbReference>
<feature type="chain" id="PRO_5039607037" evidence="1">
    <location>
        <begin position="23"/>
        <end position="321"/>
    </location>
</feature>
<keyword evidence="1" id="KW-0732">Signal</keyword>
<sequence length="321" mass="36034">MKKIITGILSMLLIFMVGCSNNKVTYEEKEIRLITPDGLPSIAISKAMENNKTIKHITINYDVQKTSDLLVSELMKGEAELAIIPSNLALQAYKKGLDYKIVGTIGWGSLYLVSENNINDLSELKGKEIYNTGKGLTPDIIFKEILKNNNISEEEVNFSYVGAASELAPLVATGKAEYAVVPEPVLSTVMSKNPNIKIILNLNEEWAKFNDVKEGYPQSTLVIKEEFFNEIKDSGVYEELINSFKESEEFVVNNPQETATICEDLGITVNKDVINESMKNSNLRFTDISNCMEEYNVYFSTIDTESKGENNEYKPLFVEKQ</sequence>
<evidence type="ECO:0000313" key="3">
    <source>
        <dbReference type="EMBL" id="CUP28399.1"/>
    </source>
</evidence>
<dbReference type="Proteomes" id="UP000095594">
    <property type="component" value="Unassembled WGS sequence"/>
</dbReference>
<protein>
    <submittedName>
        <fullName evidence="3">ABC transporter substrate-binding protein</fullName>
    </submittedName>
</protein>
<dbReference type="Gene3D" id="3.40.190.10">
    <property type="entry name" value="Periplasmic binding protein-like II"/>
    <property type="match status" value="2"/>
</dbReference>
<dbReference type="OrthoDB" id="9814375at2"/>
<proteinExistence type="predicted"/>
<feature type="domain" description="SsuA/THI5-like" evidence="2">
    <location>
        <begin position="72"/>
        <end position="257"/>
    </location>
</feature>
<dbReference type="PANTHER" id="PTHR30024">
    <property type="entry name" value="ALIPHATIC SULFONATES-BINDING PROTEIN-RELATED"/>
    <property type="match status" value="1"/>
</dbReference>
<dbReference type="PANTHER" id="PTHR30024:SF46">
    <property type="entry name" value="ABC TRANSPORTER, SUBSTRATE-BINDING LIPOPROTEIN"/>
    <property type="match status" value="1"/>
</dbReference>
<dbReference type="AlphaFoldDB" id="A0A174M3N9"/>
<name>A0A174M3N9_9CLOT</name>
<evidence type="ECO:0000256" key="1">
    <source>
        <dbReference type="SAM" id="SignalP"/>
    </source>
</evidence>
<dbReference type="SUPFAM" id="SSF53850">
    <property type="entry name" value="Periplasmic binding protein-like II"/>
    <property type="match status" value="1"/>
</dbReference>
<dbReference type="InterPro" id="IPR015168">
    <property type="entry name" value="SsuA/THI5"/>
</dbReference>
<evidence type="ECO:0000259" key="2">
    <source>
        <dbReference type="Pfam" id="PF09084"/>
    </source>
</evidence>
<dbReference type="Pfam" id="PF09084">
    <property type="entry name" value="NMT1"/>
    <property type="match status" value="1"/>
</dbReference>